<dbReference type="InterPro" id="IPR011094">
    <property type="entry name" value="Uncharacterised_LppY/LpqO"/>
</dbReference>
<organism evidence="2 3">
    <name type="scientific">Paracraurococcus lichenis</name>
    <dbReference type="NCBI Taxonomy" id="3064888"/>
    <lineage>
        <taxon>Bacteria</taxon>
        <taxon>Pseudomonadati</taxon>
        <taxon>Pseudomonadota</taxon>
        <taxon>Alphaproteobacteria</taxon>
        <taxon>Acetobacterales</taxon>
        <taxon>Roseomonadaceae</taxon>
        <taxon>Paracraurococcus</taxon>
    </lineage>
</organism>
<feature type="signal peptide" evidence="1">
    <location>
        <begin position="1"/>
        <end position="24"/>
    </location>
</feature>
<proteinExistence type="predicted"/>
<keyword evidence="1" id="KW-0732">Signal</keyword>
<sequence>MLRRQGFRVALLGLALGWPVVAGAQGNGPADADWRRTVASVLGKPGAEMPGGIYRVAMPRTDLKVALDGVPIRPGFALGSWVAFAPHGEGLMVMGDLVLLESEVAPVMRRLAEGGIEVTALHNHLLRAQPATMYLHVGGQGEAAKLASALRAALQESATPLQGAAGPAGDQGVEGVDTTAFARALGREGRATGGVYAVSVPRAEAIREHGAEVPPAMGLGTAINLQAAGNGKGAITGDFVLAAAEVVPVQRALIENGIEVTAIHSHMIGEEPRLFFMHFWAVDAPEKLGRGLRAALDRTNSRAAGG</sequence>
<dbReference type="Proteomes" id="UP001243009">
    <property type="component" value="Unassembled WGS sequence"/>
</dbReference>
<evidence type="ECO:0000313" key="3">
    <source>
        <dbReference type="Proteomes" id="UP001243009"/>
    </source>
</evidence>
<name>A0ABT9EC63_9PROT</name>
<evidence type="ECO:0000313" key="2">
    <source>
        <dbReference type="EMBL" id="MDO9713666.1"/>
    </source>
</evidence>
<dbReference type="Pfam" id="PF07485">
    <property type="entry name" value="DUF1529"/>
    <property type="match status" value="2"/>
</dbReference>
<keyword evidence="3" id="KW-1185">Reference proteome</keyword>
<comment type="caution">
    <text evidence="2">The sequence shown here is derived from an EMBL/GenBank/DDBJ whole genome shotgun (WGS) entry which is preliminary data.</text>
</comment>
<accession>A0ABT9EC63</accession>
<dbReference type="RefSeq" id="WP_305108522.1">
    <property type="nucleotide sequence ID" value="NZ_JAUTWS010000110.1"/>
</dbReference>
<gene>
    <name evidence="2" type="ORF">Q7A36_35465</name>
</gene>
<feature type="chain" id="PRO_5046391461" evidence="1">
    <location>
        <begin position="25"/>
        <end position="306"/>
    </location>
</feature>
<protein>
    <submittedName>
        <fullName evidence="2">DUF1259 domain-containing protein</fullName>
    </submittedName>
</protein>
<reference evidence="2 3" key="1">
    <citation type="submission" date="2023-08" db="EMBL/GenBank/DDBJ databases">
        <title>The draft genome sequence of Paracraurococcus sp. LOR1-02.</title>
        <authorList>
            <person name="Kingkaew E."/>
            <person name="Tanasupawat S."/>
        </authorList>
    </citation>
    <scope>NUCLEOTIDE SEQUENCE [LARGE SCALE GENOMIC DNA]</scope>
    <source>
        <strain evidence="2 3">LOR1-02</strain>
    </source>
</reference>
<dbReference type="EMBL" id="JAUTWS010000110">
    <property type="protein sequence ID" value="MDO9713666.1"/>
    <property type="molecule type" value="Genomic_DNA"/>
</dbReference>
<evidence type="ECO:0000256" key="1">
    <source>
        <dbReference type="SAM" id="SignalP"/>
    </source>
</evidence>